<keyword evidence="2" id="KW-1185">Reference proteome</keyword>
<dbReference type="Proteomes" id="UP000315914">
    <property type="component" value="Unassembled WGS sequence"/>
</dbReference>
<reference evidence="1 2" key="1">
    <citation type="submission" date="2019-06" db="EMBL/GenBank/DDBJ databases">
        <title>Genomic Encyclopedia of Type Strains, Phase IV (KMG-V): Genome sequencing to study the core and pangenomes of soil and plant-associated prokaryotes.</title>
        <authorList>
            <person name="Whitman W."/>
        </authorList>
    </citation>
    <scope>NUCLEOTIDE SEQUENCE [LARGE SCALE GENOMIC DNA]</scope>
    <source>
        <strain evidence="1 2">BR 10556</strain>
    </source>
</reference>
<gene>
    <name evidence="1" type="ORF">FBZ95_1011058</name>
</gene>
<evidence type="ECO:0000313" key="1">
    <source>
        <dbReference type="EMBL" id="TWB84613.1"/>
    </source>
</evidence>
<proteinExistence type="predicted"/>
<comment type="caution">
    <text evidence="1">The sequence shown here is derived from an EMBL/GenBank/DDBJ whole genome shotgun (WGS) entry which is preliminary data.</text>
</comment>
<evidence type="ECO:0000313" key="2">
    <source>
        <dbReference type="Proteomes" id="UP000315914"/>
    </source>
</evidence>
<protein>
    <submittedName>
        <fullName evidence="1">Uncharacterized protein</fullName>
    </submittedName>
</protein>
<dbReference type="AlphaFoldDB" id="A0A560J8K3"/>
<sequence>MREHLTCSLALRLGDFGSLRATSDERYALSYTLIRSEPSLPVRTPSGTHSAVTAEMPGPLLKFRKLATIITVGVLQLPTPMVRIHLLRRPGRSPTQYLARRGRVCKADGDVTGPALPDFLGDRAPARCLECANDVQNAAAVARAKIDREHAGPSEVAQGTQMPGCEIDYMNEVADSGAIGHFIVVFPICSNLRHKR</sequence>
<name>A0A560J8K3_9BRAD</name>
<dbReference type="EMBL" id="VITW01000001">
    <property type="protein sequence ID" value="TWB84613.1"/>
    <property type="molecule type" value="Genomic_DNA"/>
</dbReference>
<organism evidence="1 2">
    <name type="scientific">Bradyrhizobium sacchari</name>
    <dbReference type="NCBI Taxonomy" id="1399419"/>
    <lineage>
        <taxon>Bacteria</taxon>
        <taxon>Pseudomonadati</taxon>
        <taxon>Pseudomonadota</taxon>
        <taxon>Alphaproteobacteria</taxon>
        <taxon>Hyphomicrobiales</taxon>
        <taxon>Nitrobacteraceae</taxon>
        <taxon>Bradyrhizobium</taxon>
    </lineage>
</organism>
<accession>A0A560J8K3</accession>